<reference evidence="1 2" key="1">
    <citation type="submission" date="2015-04" db="EMBL/GenBank/DDBJ databases">
        <authorList>
            <person name="Syromyatnikov M.Y."/>
            <person name="Popov V.N."/>
        </authorList>
    </citation>
    <scope>NUCLEOTIDE SEQUENCE [LARGE SCALE GENOMIC DNA]</scope>
</reference>
<keyword evidence="2" id="KW-1185">Reference proteome</keyword>
<evidence type="ECO:0000313" key="1">
    <source>
        <dbReference type="EMBL" id="CRK88551.1"/>
    </source>
</evidence>
<dbReference type="Proteomes" id="UP000183832">
    <property type="component" value="Unassembled WGS sequence"/>
</dbReference>
<protein>
    <submittedName>
        <fullName evidence="1">CLUMA_CG002291, isoform A</fullName>
    </submittedName>
</protein>
<accession>A0A1J1HKG7</accession>
<proteinExistence type="predicted"/>
<gene>
    <name evidence="1" type="ORF">CLUMA_CG002291</name>
</gene>
<dbReference type="EMBL" id="CVRI01000008">
    <property type="protein sequence ID" value="CRK88551.1"/>
    <property type="molecule type" value="Genomic_DNA"/>
</dbReference>
<evidence type="ECO:0000313" key="2">
    <source>
        <dbReference type="Proteomes" id="UP000183832"/>
    </source>
</evidence>
<sequence>MNEGLLEMDRILTNQVMLHSIHFCGVRMKRTVKIFSYKFGYNLRRRFTYIPGECANVAGIFNGSVSFVFPVIIINTRFQFVHATFQLSHMTT</sequence>
<dbReference type="AlphaFoldDB" id="A0A1J1HKG7"/>
<organism evidence="1 2">
    <name type="scientific">Clunio marinus</name>
    <dbReference type="NCBI Taxonomy" id="568069"/>
    <lineage>
        <taxon>Eukaryota</taxon>
        <taxon>Metazoa</taxon>
        <taxon>Ecdysozoa</taxon>
        <taxon>Arthropoda</taxon>
        <taxon>Hexapoda</taxon>
        <taxon>Insecta</taxon>
        <taxon>Pterygota</taxon>
        <taxon>Neoptera</taxon>
        <taxon>Endopterygota</taxon>
        <taxon>Diptera</taxon>
        <taxon>Nematocera</taxon>
        <taxon>Chironomoidea</taxon>
        <taxon>Chironomidae</taxon>
        <taxon>Clunio</taxon>
    </lineage>
</organism>
<name>A0A1J1HKG7_9DIPT</name>